<accession>A0A166KHF1</accession>
<name>A0A166KHF1_9AGAM</name>
<dbReference type="Proteomes" id="UP000076532">
    <property type="component" value="Unassembled WGS sequence"/>
</dbReference>
<dbReference type="OrthoDB" id="3071638at2759"/>
<gene>
    <name evidence="1" type="ORF">FIBSPDRAFT_953244</name>
</gene>
<dbReference type="EMBL" id="KV417543">
    <property type="protein sequence ID" value="KZP21908.1"/>
    <property type="molecule type" value="Genomic_DNA"/>
</dbReference>
<organism evidence="1 2">
    <name type="scientific">Athelia psychrophila</name>
    <dbReference type="NCBI Taxonomy" id="1759441"/>
    <lineage>
        <taxon>Eukaryota</taxon>
        <taxon>Fungi</taxon>
        <taxon>Dikarya</taxon>
        <taxon>Basidiomycota</taxon>
        <taxon>Agaricomycotina</taxon>
        <taxon>Agaricomycetes</taxon>
        <taxon>Agaricomycetidae</taxon>
        <taxon>Atheliales</taxon>
        <taxon>Atheliaceae</taxon>
        <taxon>Athelia</taxon>
    </lineage>
</organism>
<keyword evidence="2" id="KW-1185">Reference proteome</keyword>
<proteinExistence type="predicted"/>
<sequence>MSGNEPADDEPLQSFGEFNAEGSAMILAEVDQLDAVLDQPSTKANQVAELAAIKKAVKKLKAELSAVGKIRKGLPGWNIEALPFSGLMAKHYKQLKVVPQKPVPAVSFTNFLSKLPNLPKHQIAYPIFEDYGASLVEVLDIGNRHIVRQREAGVRMIIDMFIHALIESCHAQANAVSILVYVLPELVLSTMSKEFTGIDDGPQAKIINDKGKKLTFLNGDVDYAFVCVPSDPEDDDHDLEDQDAEIHEVYHLQFADPAIFKGNGRRFFVAEAKGSPTKGAGGNPVTAFVKCVPQVVGQCLAIWKILRMNHVPFVLTSGTHWIFGVLDCSAAHQIGTGGDCVLWHTDPLELSIIDTNMIMRPLFLWASLLTSCFGHILTKHCQATQDPSTLRVLMEESKKH</sequence>
<evidence type="ECO:0000313" key="1">
    <source>
        <dbReference type="EMBL" id="KZP21908.1"/>
    </source>
</evidence>
<reference evidence="1 2" key="1">
    <citation type="journal article" date="2016" name="Mol. Biol. Evol.">
        <title>Comparative Genomics of Early-Diverging Mushroom-Forming Fungi Provides Insights into the Origins of Lignocellulose Decay Capabilities.</title>
        <authorList>
            <person name="Nagy L.G."/>
            <person name="Riley R."/>
            <person name="Tritt A."/>
            <person name="Adam C."/>
            <person name="Daum C."/>
            <person name="Floudas D."/>
            <person name="Sun H."/>
            <person name="Yadav J.S."/>
            <person name="Pangilinan J."/>
            <person name="Larsson K.H."/>
            <person name="Matsuura K."/>
            <person name="Barry K."/>
            <person name="Labutti K."/>
            <person name="Kuo R."/>
            <person name="Ohm R.A."/>
            <person name="Bhattacharya S.S."/>
            <person name="Shirouzu T."/>
            <person name="Yoshinaga Y."/>
            <person name="Martin F.M."/>
            <person name="Grigoriev I.V."/>
            <person name="Hibbett D.S."/>
        </authorList>
    </citation>
    <scope>NUCLEOTIDE SEQUENCE [LARGE SCALE GENOMIC DNA]</scope>
    <source>
        <strain evidence="1 2">CBS 109695</strain>
    </source>
</reference>
<protein>
    <submittedName>
        <fullName evidence="1">Uncharacterized protein</fullName>
    </submittedName>
</protein>
<dbReference type="AlphaFoldDB" id="A0A166KHF1"/>
<evidence type="ECO:0000313" key="2">
    <source>
        <dbReference type="Proteomes" id="UP000076532"/>
    </source>
</evidence>